<feature type="region of interest" description="Disordered" evidence="1">
    <location>
        <begin position="20"/>
        <end position="50"/>
    </location>
</feature>
<reference evidence="2 3" key="1">
    <citation type="submission" date="2023-09" db="EMBL/GenBank/DDBJ databases">
        <authorList>
            <person name="Rey-Velasco X."/>
        </authorList>
    </citation>
    <scope>NUCLEOTIDE SEQUENCE [LARGE SCALE GENOMIC DNA]</scope>
    <source>
        <strain evidence="2 3">F158</strain>
    </source>
</reference>
<dbReference type="EMBL" id="JAVRHL010000001">
    <property type="protein sequence ID" value="MDT0681390.1"/>
    <property type="molecule type" value="Genomic_DNA"/>
</dbReference>
<accession>A0ABU3DCJ5</accession>
<comment type="caution">
    <text evidence="2">The sequence shown here is derived from an EMBL/GenBank/DDBJ whole genome shotgun (WGS) entry which is preliminary data.</text>
</comment>
<keyword evidence="3" id="KW-1185">Reference proteome</keyword>
<evidence type="ECO:0000313" key="3">
    <source>
        <dbReference type="Proteomes" id="UP001265259"/>
    </source>
</evidence>
<proteinExistence type="predicted"/>
<evidence type="ECO:0000256" key="1">
    <source>
        <dbReference type="SAM" id="MobiDB-lite"/>
    </source>
</evidence>
<sequence length="125" mass="13240">MTLTLGASALRAGTWIATLEGDGRSDPPRLTAESAGEALPAPDVTADPGRPGTWEARLAIPAELLSDGVRTIVVRDEETGDMLASFAIVAGAPLDEDLRAEIDLLRAELDMLKGAFRRHCLESTD</sequence>
<dbReference type="RefSeq" id="WP_311689033.1">
    <property type="nucleotide sequence ID" value="NZ_JAVRHL010000001.1"/>
</dbReference>
<dbReference type="Proteomes" id="UP001265259">
    <property type="component" value="Unassembled WGS sequence"/>
</dbReference>
<name>A0ABU3DCJ5_9RHOB</name>
<gene>
    <name evidence="2" type="ORF">RM543_01740</name>
</gene>
<evidence type="ECO:0000313" key="2">
    <source>
        <dbReference type="EMBL" id="MDT0681390.1"/>
    </source>
</evidence>
<organism evidence="2 3">
    <name type="scientific">Tropicimonas omnivorans</name>
    <dbReference type="NCBI Taxonomy" id="3075590"/>
    <lineage>
        <taxon>Bacteria</taxon>
        <taxon>Pseudomonadati</taxon>
        <taxon>Pseudomonadota</taxon>
        <taxon>Alphaproteobacteria</taxon>
        <taxon>Rhodobacterales</taxon>
        <taxon>Roseobacteraceae</taxon>
        <taxon>Tropicimonas</taxon>
    </lineage>
</organism>
<protein>
    <submittedName>
        <fullName evidence="2">Uncharacterized protein</fullName>
    </submittedName>
</protein>